<evidence type="ECO:0000313" key="6">
    <source>
        <dbReference type="Proteomes" id="UP000030151"/>
    </source>
</evidence>
<comment type="caution">
    <text evidence="5">The sequence shown here is derived from an EMBL/GenBank/DDBJ whole genome shotgun (WGS) entry which is preliminary data.</text>
</comment>
<evidence type="ECO:0000313" key="5">
    <source>
        <dbReference type="EMBL" id="EXU99137.1"/>
    </source>
</evidence>
<proteinExistence type="predicted"/>
<dbReference type="PANTHER" id="PTHR12935:SF0">
    <property type="entry name" value="GAMMA-GLUTAMYLCYCLOTRANSFERASE"/>
    <property type="match status" value="1"/>
</dbReference>
<name>A0A0A1UT64_9HYPO</name>
<dbReference type="CDD" id="cd06661">
    <property type="entry name" value="GGCT_like"/>
    <property type="match status" value="1"/>
</dbReference>
<sequence>MTMDTTTGPDGPAWYFGYGANMAASVFIERRKIRPLRTEVAYIPSHALCFNVLGIPYVDPGNGGIRPLCPETTDPTACVHGVAYLLTPEDLKKVVLSEGGGIAYNVVKLNAKLLQDGSTIQVNTLMGRHNVAAQSERLPSTRYIGVLTRGAHEQNLPQWYQQKLAKQPTYQPKSGWWFQLGVTLFLWPWTRAGVITERLVYKYQGSDGHVPAWFLFIFDCLLRLMWAQHDYFHGPIFGRGDGR</sequence>
<dbReference type="OrthoDB" id="2017317at2759"/>
<reference evidence="5 6" key="1">
    <citation type="submission" date="2014-02" db="EMBL/GenBank/DDBJ databases">
        <title>The genome sequence of the entomopathogenic fungus Metarhizium robertsii ARSEF 2575.</title>
        <authorList>
            <person name="Giuliano Garisto Donzelli B."/>
            <person name="Roe B.A."/>
            <person name="Macmil S.L."/>
            <person name="Krasnoff S.B."/>
            <person name="Gibson D.M."/>
        </authorList>
    </citation>
    <scope>NUCLEOTIDE SEQUENCE [LARGE SCALE GENOMIC DNA]</scope>
    <source>
        <strain evidence="5 6">ARSEF 2575</strain>
    </source>
</reference>
<gene>
    <name evidence="5" type="ORF">X797_007860</name>
</gene>
<dbReference type="EMBL" id="JELW01000021">
    <property type="protein sequence ID" value="EXU99137.1"/>
    <property type="molecule type" value="Genomic_DNA"/>
</dbReference>
<evidence type="ECO:0000256" key="4">
    <source>
        <dbReference type="PIRSR" id="PIRSR617939-2"/>
    </source>
</evidence>
<evidence type="ECO:0000256" key="1">
    <source>
        <dbReference type="ARBA" id="ARBA00012346"/>
    </source>
</evidence>
<dbReference type="Gene3D" id="3.10.490.10">
    <property type="entry name" value="Gamma-glutamyl cyclotransferase-like"/>
    <property type="match status" value="1"/>
</dbReference>
<dbReference type="HOGENOM" id="CLU_030506_0_0_1"/>
<dbReference type="GO" id="GO:0003839">
    <property type="term" value="F:gamma-glutamylcyclotransferase activity"/>
    <property type="evidence" value="ECO:0007669"/>
    <property type="project" value="UniProtKB-EC"/>
</dbReference>
<dbReference type="InterPro" id="IPR013024">
    <property type="entry name" value="GGCT-like"/>
</dbReference>
<evidence type="ECO:0000256" key="2">
    <source>
        <dbReference type="ARBA" id="ARBA00023239"/>
    </source>
</evidence>
<feature type="active site" description="Proton acceptor" evidence="3">
    <location>
        <position position="98"/>
    </location>
</feature>
<organism evidence="5 6">
    <name type="scientific">Metarhizium robertsii</name>
    <dbReference type="NCBI Taxonomy" id="568076"/>
    <lineage>
        <taxon>Eukaryota</taxon>
        <taxon>Fungi</taxon>
        <taxon>Dikarya</taxon>
        <taxon>Ascomycota</taxon>
        <taxon>Pezizomycotina</taxon>
        <taxon>Sordariomycetes</taxon>
        <taxon>Hypocreomycetidae</taxon>
        <taxon>Hypocreales</taxon>
        <taxon>Clavicipitaceae</taxon>
        <taxon>Metarhizium</taxon>
    </lineage>
</organism>
<dbReference type="Proteomes" id="UP000030151">
    <property type="component" value="Unassembled WGS sequence"/>
</dbReference>
<keyword evidence="2" id="KW-0456">Lyase</keyword>
<dbReference type="EC" id="4.3.2.9" evidence="1"/>
<feature type="binding site" evidence="4">
    <location>
        <position position="143"/>
    </location>
    <ligand>
        <name>substrate</name>
    </ligand>
</feature>
<evidence type="ECO:0000256" key="3">
    <source>
        <dbReference type="PIRSR" id="PIRSR617939-1"/>
    </source>
</evidence>
<dbReference type="PANTHER" id="PTHR12935">
    <property type="entry name" value="GAMMA-GLUTAMYLCYCLOTRANSFERASE"/>
    <property type="match status" value="1"/>
</dbReference>
<dbReference type="AlphaFoldDB" id="A0A0A1UT64"/>
<dbReference type="InterPro" id="IPR017939">
    <property type="entry name" value="G-Glutamylcylcotransferase"/>
</dbReference>
<protein>
    <recommendedName>
        <fullName evidence="1">gamma-glutamylcyclotransferase</fullName>
        <ecNumber evidence="1">4.3.2.9</ecNumber>
    </recommendedName>
</protein>
<accession>A0A0A1UT64</accession>
<dbReference type="Pfam" id="PF13772">
    <property type="entry name" value="AIG2_2"/>
    <property type="match status" value="1"/>
</dbReference>